<proteinExistence type="predicted"/>
<dbReference type="AlphaFoldDB" id="A0AAW9D6Q1"/>
<feature type="region of interest" description="Disordered" evidence="1">
    <location>
        <begin position="20"/>
        <end position="44"/>
    </location>
</feature>
<dbReference type="EMBL" id="QXCT01000002">
    <property type="protein sequence ID" value="MDW9257633.1"/>
    <property type="molecule type" value="Genomic_DNA"/>
</dbReference>
<comment type="caution">
    <text evidence="2">The sequence shown here is derived from an EMBL/GenBank/DDBJ whole genome shotgun (WGS) entry which is preliminary data.</text>
</comment>
<accession>A0AAW9D6Q1</accession>
<reference evidence="2" key="1">
    <citation type="submission" date="2018-08" db="EMBL/GenBank/DDBJ databases">
        <title>Identification of Burkholderia cepacia strains that express a Burkholderia pseudomallei-like capsular polysaccharide.</title>
        <authorList>
            <person name="Burtnick M.N."/>
            <person name="Vongsouvath M."/>
            <person name="Newton P."/>
            <person name="Wuthiekanun V."/>
            <person name="Limmathurotsakul D."/>
            <person name="Brett P.J."/>
            <person name="Chantratita N."/>
            <person name="Dance D.A."/>
        </authorList>
    </citation>
    <scope>NUCLEOTIDE SEQUENCE</scope>
    <source>
        <strain evidence="2">SBXCC001</strain>
    </source>
</reference>
<evidence type="ECO:0000256" key="1">
    <source>
        <dbReference type="SAM" id="MobiDB-lite"/>
    </source>
</evidence>
<gene>
    <name evidence="2" type="ORF">C7S16_2361</name>
</gene>
<dbReference type="Proteomes" id="UP001272137">
    <property type="component" value="Unassembled WGS sequence"/>
</dbReference>
<protein>
    <submittedName>
        <fullName evidence="2">Uncharacterized protein</fullName>
    </submittedName>
</protein>
<organism evidence="2 3">
    <name type="scientific">Burkholderia thailandensis</name>
    <dbReference type="NCBI Taxonomy" id="57975"/>
    <lineage>
        <taxon>Bacteria</taxon>
        <taxon>Pseudomonadati</taxon>
        <taxon>Pseudomonadota</taxon>
        <taxon>Betaproteobacteria</taxon>
        <taxon>Burkholderiales</taxon>
        <taxon>Burkholderiaceae</taxon>
        <taxon>Burkholderia</taxon>
        <taxon>pseudomallei group</taxon>
    </lineage>
</organism>
<evidence type="ECO:0000313" key="3">
    <source>
        <dbReference type="Proteomes" id="UP001272137"/>
    </source>
</evidence>
<name>A0AAW9D6Q1_BURTH</name>
<sequence length="73" mass="8228">MTAVACRARAYAHRWDNERRPHSIERSRESEARGCGEPTREGRGARVVDDRGVPKNAGNAGVRFVFCRLVGRF</sequence>
<evidence type="ECO:0000313" key="2">
    <source>
        <dbReference type="EMBL" id="MDW9257633.1"/>
    </source>
</evidence>